<dbReference type="Proteomes" id="UP000215902">
    <property type="component" value="Unassembled WGS sequence"/>
</dbReference>
<reference evidence="2 3" key="1">
    <citation type="submission" date="2017-06" db="EMBL/GenBank/DDBJ databases">
        <title>A platform for efficient transgenesis in Macrostomum lignano, a flatworm model organism for stem cell research.</title>
        <authorList>
            <person name="Berezikov E."/>
        </authorList>
    </citation>
    <scope>NUCLEOTIDE SEQUENCE [LARGE SCALE GENOMIC DNA]</scope>
    <source>
        <strain evidence="2">DV1</strain>
        <tissue evidence="2">Whole organism</tissue>
    </source>
</reference>
<gene>
    <name evidence="2" type="ORF">BOX15_Mlig024364g3</name>
</gene>
<feature type="non-terminal residue" evidence="2">
    <location>
        <position position="1"/>
    </location>
</feature>
<sequence>KFIGGSTNEELFESVRSQASKASHLLESIGPEPALPSDLFERLSIALERRRAAIEQELADWRRRQSQLQKSVQEASSANLSSLSVAELCRIEAELDAAIDSDRTAVRIRGSWNASDVDRKTADLIESLRIQWEAPAGK</sequence>
<keyword evidence="3" id="KW-1185">Reference proteome</keyword>
<dbReference type="AlphaFoldDB" id="A0A267GZ96"/>
<name>A0A267GZ96_9PLAT</name>
<evidence type="ECO:0000256" key="1">
    <source>
        <dbReference type="SAM" id="Coils"/>
    </source>
</evidence>
<comment type="caution">
    <text evidence="2">The sequence shown here is derived from an EMBL/GenBank/DDBJ whole genome shotgun (WGS) entry which is preliminary data.</text>
</comment>
<protein>
    <submittedName>
        <fullName evidence="2">Uncharacterized protein</fullName>
    </submittedName>
</protein>
<dbReference type="EMBL" id="NIVC01000089">
    <property type="protein sequence ID" value="PAA91371.1"/>
    <property type="molecule type" value="Genomic_DNA"/>
</dbReference>
<organism evidence="2 3">
    <name type="scientific">Macrostomum lignano</name>
    <dbReference type="NCBI Taxonomy" id="282301"/>
    <lineage>
        <taxon>Eukaryota</taxon>
        <taxon>Metazoa</taxon>
        <taxon>Spiralia</taxon>
        <taxon>Lophotrochozoa</taxon>
        <taxon>Platyhelminthes</taxon>
        <taxon>Rhabditophora</taxon>
        <taxon>Macrostomorpha</taxon>
        <taxon>Macrostomida</taxon>
        <taxon>Macrostomidae</taxon>
        <taxon>Macrostomum</taxon>
    </lineage>
</organism>
<keyword evidence="1" id="KW-0175">Coiled coil</keyword>
<accession>A0A267GZ96</accession>
<evidence type="ECO:0000313" key="2">
    <source>
        <dbReference type="EMBL" id="PAA91371.1"/>
    </source>
</evidence>
<proteinExistence type="predicted"/>
<feature type="coiled-coil region" evidence="1">
    <location>
        <begin position="44"/>
        <end position="71"/>
    </location>
</feature>
<evidence type="ECO:0000313" key="3">
    <source>
        <dbReference type="Proteomes" id="UP000215902"/>
    </source>
</evidence>